<gene>
    <name evidence="2" type="ORF">TELCIR_09539</name>
</gene>
<feature type="signal peptide" evidence="1">
    <location>
        <begin position="1"/>
        <end position="22"/>
    </location>
</feature>
<keyword evidence="1" id="KW-0732">Signal</keyword>
<sequence length="882" mass="92103">MEEDFLMIAAFLLFTALPNTRACNPVIPGALSNRALLSLNLAPPPQYTYSDAPTYGQMPSARAAESNADKDLKLAILSTLAEHGIMAEKVLLKYQYSAPKLYLANGNNCTKPDTYVVREGAILYKCVAAPIRAKRSSMKSEDEAMITFKNTTETVNATETITEDPTANTVGITPESAANTTTTEHPFQAIVSTVAMMHILTNVTASSESTSTSAVTTISVEGTNGIAYNATITPEGLTTATGTSEIIVIVKSNETSATTKGKDAQSTVTTMEIPTTVLLQLKSKPTLLKATTDPMENTATAEVSTAPSRATTTTGATMVSSEIIMTAKLPTETTETTTTIATTALHRNLTVVKFVSETFKGTMTTGATIVSHENRTITGAPITSQVTAATAGGAVTVESRVAKTELPLLHSKSQSNLLKAQRAAGSMGNTTVAEVSSTPSKAKSTTGATIKSSETIATVGLSADPSEAAASNSMVAIIAPSKNKTTIEFSSEPSEATTMRGASIALSKNITTAAPIIRSQVTAATEGVNGTVESRVATTETLTTILPHSKLQPNLLKAQRAPDSMGNSTAAHVLIKPLEATPTIGATMVSSGTTTAVELPPYPSGAARTRATIAPFKNETAVGFSSEPSEANKTVATIASSKNKTAIEFSREPSEATTMTGATIALSKIATTAAPIITPYITATTEGATGTVGNSTTTTKIITVVMLHLKSQITAKSIGSTTTTEASARLSEAITPVAAPLDASEAITVTKAPYNSSKATSTTRTAIVSRNFTTNNEIASGPSEITTPTELTTESMQITATSHKTRSYGRAAAISNDSTPETTTAAVKQPVDMVKFQIVTAVTVETPQPIPESQWKMYAEKIQEKLEQRHVIFTGDILVKVL</sequence>
<dbReference type="EMBL" id="KZ346988">
    <property type="protein sequence ID" value="PIO68661.1"/>
    <property type="molecule type" value="Genomic_DNA"/>
</dbReference>
<proteinExistence type="predicted"/>
<protein>
    <submittedName>
        <fullName evidence="2">Uncharacterized protein</fullName>
    </submittedName>
</protein>
<evidence type="ECO:0000256" key="1">
    <source>
        <dbReference type="SAM" id="SignalP"/>
    </source>
</evidence>
<organism evidence="2 3">
    <name type="scientific">Teladorsagia circumcincta</name>
    <name type="common">Brown stomach worm</name>
    <name type="synonym">Ostertagia circumcincta</name>
    <dbReference type="NCBI Taxonomy" id="45464"/>
    <lineage>
        <taxon>Eukaryota</taxon>
        <taxon>Metazoa</taxon>
        <taxon>Ecdysozoa</taxon>
        <taxon>Nematoda</taxon>
        <taxon>Chromadorea</taxon>
        <taxon>Rhabditida</taxon>
        <taxon>Rhabditina</taxon>
        <taxon>Rhabditomorpha</taxon>
        <taxon>Strongyloidea</taxon>
        <taxon>Trichostrongylidae</taxon>
        <taxon>Teladorsagia</taxon>
    </lineage>
</organism>
<accession>A0A2G9UEL9</accession>
<dbReference type="Proteomes" id="UP000230423">
    <property type="component" value="Unassembled WGS sequence"/>
</dbReference>
<evidence type="ECO:0000313" key="2">
    <source>
        <dbReference type="EMBL" id="PIO68661.1"/>
    </source>
</evidence>
<evidence type="ECO:0000313" key="3">
    <source>
        <dbReference type="Proteomes" id="UP000230423"/>
    </source>
</evidence>
<dbReference type="OrthoDB" id="5871864at2759"/>
<name>A0A2G9UEL9_TELCI</name>
<feature type="chain" id="PRO_5013722139" evidence="1">
    <location>
        <begin position="23"/>
        <end position="882"/>
    </location>
</feature>
<keyword evidence="3" id="KW-1185">Reference proteome</keyword>
<dbReference type="AlphaFoldDB" id="A0A2G9UEL9"/>
<reference evidence="2 3" key="1">
    <citation type="submission" date="2015-09" db="EMBL/GenBank/DDBJ databases">
        <title>Draft genome of the parasitic nematode Teladorsagia circumcincta isolate WARC Sus (inbred).</title>
        <authorList>
            <person name="Mitreva M."/>
        </authorList>
    </citation>
    <scope>NUCLEOTIDE SEQUENCE [LARGE SCALE GENOMIC DNA]</scope>
    <source>
        <strain evidence="2 3">S</strain>
    </source>
</reference>